<feature type="transmembrane region" description="Helical" evidence="6">
    <location>
        <begin position="341"/>
        <end position="366"/>
    </location>
</feature>
<dbReference type="Proteomes" id="UP000015241">
    <property type="component" value="Unassembled WGS sequence"/>
</dbReference>
<feature type="region of interest" description="Disordered" evidence="5">
    <location>
        <begin position="631"/>
        <end position="678"/>
    </location>
</feature>
<reference evidence="7 8" key="1">
    <citation type="journal article" date="2012" name="Science">
        <title>The Paleozoic origin of enzymatic lignin decomposition reconstructed from 31 fungal genomes.</title>
        <authorList>
            <person name="Floudas D."/>
            <person name="Binder M."/>
            <person name="Riley R."/>
            <person name="Barry K."/>
            <person name="Blanchette R.A."/>
            <person name="Henrissat B."/>
            <person name="Martinez A.T."/>
            <person name="Otillar R."/>
            <person name="Spatafora J.W."/>
            <person name="Yadav J.S."/>
            <person name="Aerts A."/>
            <person name="Benoit I."/>
            <person name="Boyd A."/>
            <person name="Carlson A."/>
            <person name="Copeland A."/>
            <person name="Coutinho P.M."/>
            <person name="de Vries R.P."/>
            <person name="Ferreira P."/>
            <person name="Findley K."/>
            <person name="Foster B."/>
            <person name="Gaskell J."/>
            <person name="Glotzer D."/>
            <person name="Gorecki P."/>
            <person name="Heitman J."/>
            <person name="Hesse C."/>
            <person name="Hori C."/>
            <person name="Igarashi K."/>
            <person name="Jurgens J.A."/>
            <person name="Kallen N."/>
            <person name="Kersten P."/>
            <person name="Kohler A."/>
            <person name="Kuees U."/>
            <person name="Kumar T.K.A."/>
            <person name="Kuo A."/>
            <person name="LaButti K."/>
            <person name="Larrondo L.F."/>
            <person name="Lindquist E."/>
            <person name="Ling A."/>
            <person name="Lombard V."/>
            <person name="Lucas S."/>
            <person name="Lundell T."/>
            <person name="Martin R."/>
            <person name="McLaughlin D.J."/>
            <person name="Morgenstern I."/>
            <person name="Morin E."/>
            <person name="Murat C."/>
            <person name="Nagy L.G."/>
            <person name="Nolan M."/>
            <person name="Ohm R.A."/>
            <person name="Patyshakuliyeva A."/>
            <person name="Rokas A."/>
            <person name="Ruiz-Duenas F.J."/>
            <person name="Sabat G."/>
            <person name="Salamov A."/>
            <person name="Samejima M."/>
            <person name="Schmutz J."/>
            <person name="Slot J.C."/>
            <person name="St John F."/>
            <person name="Stenlid J."/>
            <person name="Sun H."/>
            <person name="Sun S."/>
            <person name="Syed K."/>
            <person name="Tsang A."/>
            <person name="Wiebenga A."/>
            <person name="Young D."/>
            <person name="Pisabarro A."/>
            <person name="Eastwood D.C."/>
            <person name="Martin F."/>
            <person name="Cullen D."/>
            <person name="Grigoriev I.V."/>
            <person name="Hibbett D.S."/>
        </authorList>
    </citation>
    <scope>NUCLEOTIDE SEQUENCE</scope>
    <source>
        <strain evidence="8">FP-58527</strain>
    </source>
</reference>
<feature type="compositionally biased region" description="Polar residues" evidence="5">
    <location>
        <begin position="500"/>
        <end position="517"/>
    </location>
</feature>
<dbReference type="GO" id="GO:0016020">
    <property type="term" value="C:membrane"/>
    <property type="evidence" value="ECO:0007669"/>
    <property type="project" value="UniProtKB-SubCell"/>
</dbReference>
<evidence type="ECO:0000256" key="6">
    <source>
        <dbReference type="SAM" id="Phobius"/>
    </source>
</evidence>
<dbReference type="InterPro" id="IPR051694">
    <property type="entry name" value="Immunoregulatory_rcpt-like"/>
</dbReference>
<feature type="region of interest" description="Disordered" evidence="5">
    <location>
        <begin position="175"/>
        <end position="197"/>
    </location>
</feature>
<feature type="compositionally biased region" description="Low complexity" evidence="5">
    <location>
        <begin position="755"/>
        <end position="764"/>
    </location>
</feature>
<name>S8EK37_FOMSC</name>
<keyword evidence="4 6" id="KW-0472">Membrane</keyword>
<evidence type="ECO:0000313" key="8">
    <source>
        <dbReference type="Proteomes" id="UP000015241"/>
    </source>
</evidence>
<feature type="region of interest" description="Disordered" evidence="5">
    <location>
        <begin position="487"/>
        <end position="595"/>
    </location>
</feature>
<organism evidence="7 8">
    <name type="scientific">Fomitopsis schrenkii</name>
    <name type="common">Brown rot fungus</name>
    <dbReference type="NCBI Taxonomy" id="2126942"/>
    <lineage>
        <taxon>Eukaryota</taxon>
        <taxon>Fungi</taxon>
        <taxon>Dikarya</taxon>
        <taxon>Basidiomycota</taxon>
        <taxon>Agaricomycotina</taxon>
        <taxon>Agaricomycetes</taxon>
        <taxon>Polyporales</taxon>
        <taxon>Fomitopsis</taxon>
    </lineage>
</organism>
<dbReference type="InParanoid" id="S8EK37"/>
<gene>
    <name evidence="7" type="ORF">FOMPIDRAFT_1140274</name>
</gene>
<accession>S8EK37</accession>
<comment type="subcellular location">
    <subcellularLocation>
        <location evidence="1">Membrane</location>
        <topology evidence="1">Single-pass membrane protein</topology>
    </subcellularLocation>
</comment>
<feature type="compositionally biased region" description="Pro residues" evidence="5">
    <location>
        <begin position="489"/>
        <end position="498"/>
    </location>
</feature>
<dbReference type="AlphaFoldDB" id="S8EK37"/>
<feature type="compositionally biased region" description="Low complexity" evidence="5">
    <location>
        <begin position="520"/>
        <end position="530"/>
    </location>
</feature>
<keyword evidence="8" id="KW-1185">Reference proteome</keyword>
<evidence type="ECO:0000313" key="7">
    <source>
        <dbReference type="EMBL" id="EPT04608.1"/>
    </source>
</evidence>
<keyword evidence="2 6" id="KW-0812">Transmembrane</keyword>
<feature type="compositionally biased region" description="Low complexity" evidence="5">
    <location>
        <begin position="177"/>
        <end position="195"/>
    </location>
</feature>
<feature type="compositionally biased region" description="Low complexity" evidence="5">
    <location>
        <begin position="631"/>
        <end position="652"/>
    </location>
</feature>
<feature type="compositionally biased region" description="Basic and acidic residues" evidence="5">
    <location>
        <begin position="535"/>
        <end position="545"/>
    </location>
</feature>
<dbReference type="PANTHER" id="PTHR15549:SF26">
    <property type="entry name" value="AXIAL BUDDING PATTERN PROTEIN 2-RELATED"/>
    <property type="match status" value="1"/>
</dbReference>
<feature type="region of interest" description="Disordered" evidence="5">
    <location>
        <begin position="712"/>
        <end position="805"/>
    </location>
</feature>
<feature type="region of interest" description="Disordered" evidence="5">
    <location>
        <begin position="447"/>
        <end position="472"/>
    </location>
</feature>
<feature type="compositionally biased region" description="Polar residues" evidence="5">
    <location>
        <begin position="883"/>
        <end position="893"/>
    </location>
</feature>
<dbReference type="EMBL" id="KE504126">
    <property type="protein sequence ID" value="EPT04608.1"/>
    <property type="molecule type" value="Genomic_DNA"/>
</dbReference>
<feature type="region of interest" description="Disordered" evidence="5">
    <location>
        <begin position="818"/>
        <end position="903"/>
    </location>
</feature>
<evidence type="ECO:0000256" key="4">
    <source>
        <dbReference type="ARBA" id="ARBA00023136"/>
    </source>
</evidence>
<dbReference type="GO" id="GO:0071944">
    <property type="term" value="C:cell periphery"/>
    <property type="evidence" value="ECO:0007669"/>
    <property type="project" value="UniProtKB-ARBA"/>
</dbReference>
<dbReference type="eggNOG" id="ENOG502SPX7">
    <property type="taxonomic scope" value="Eukaryota"/>
</dbReference>
<sequence length="903" mass="96028">MADSYFTLTVDDNSPAIAYAPFRDTFGAPNLSAGWNPYYTGTGFSSGSNSSSVVSNIGNGTSLHLTTCDGAQVAIQWNGTAIVVYGTITANGSSALTYSVALDGNATTNFYSQISSPASVDTAANDVLASISNLSDGLHEIVLTAHNAGKDQASEDTDLDAVVAFDSFELFMDGDGPSRTSSASPSEAPTTTSIPDNAVSYRGQWSFTTGLLPDLPNAAFHTSTNIGDSARVDFNGTAVSLSGLTTPSSGTYNVTLDDYLYPTLSARASFTAASPVVLFYVADLDPAVPHSLEIVNAGVDGGRNDLTADLIVLAGSINVTMTGNATTTSPPTSSKHLSHGAVAAIAVGVTLGVLLLLAFIFAMLYCRRRRARRKESFLVNPRVSYWQRNWPRWFTRGSTAPQDTVFVREKDTRWRDSLPPVHSPGVLQIGRPIVPWEKQERLPHPYHDSVAATHDDSAQRPRHVSQNSDGSFSIELPELSAVPLRNPISPFPCTPEPPSLGSQGSAIPQPVATTPPDTLSPVRSPTSSRTARPRGPREMHGRDSSRGILLSEMFTPTSDPEAGETVTPSLRVEFAAESQPRTERRTERYLSTGGLSLPQSLKQALARGSVDGANAEAGPSRPSTFLSFMDFSSSSSSTTSRSRSLRQSASSKRSTRSSTKSRHTSSSQQVLPVPENRRESMALSMTVAGGPTESRPSLSPEISLQTVPLPTLSIPSAQPITSPDSVPRAGDPLEELPSPSDSIPMTISDIHFRHSIQSSVSPISESRRTTFRSSGSHRPPHPPLPGSEPLTPDRPGHSHSNSQSAMPRPYIMQKLMGLPTTVPGSASTTPLASPTVPSTSRPSQPPERSRSATAALGRPRTAEEPSSRAQFPPEQQRDGAANTPHSTNLSFGSRSAFGFLGRR</sequence>
<protein>
    <submittedName>
        <fullName evidence="7">Uncharacterized protein</fullName>
    </submittedName>
</protein>
<dbReference type="HOGENOM" id="CLU_306747_0_0_1"/>
<proteinExistence type="predicted"/>
<keyword evidence="3 6" id="KW-1133">Transmembrane helix</keyword>
<dbReference type="PANTHER" id="PTHR15549">
    <property type="entry name" value="PAIRED IMMUNOGLOBULIN-LIKE TYPE 2 RECEPTOR"/>
    <property type="match status" value="1"/>
</dbReference>
<feature type="compositionally biased region" description="Polar residues" evidence="5">
    <location>
        <begin position="712"/>
        <end position="724"/>
    </location>
</feature>
<feature type="compositionally biased region" description="Basic residues" evidence="5">
    <location>
        <begin position="653"/>
        <end position="663"/>
    </location>
</feature>
<evidence type="ECO:0000256" key="5">
    <source>
        <dbReference type="SAM" id="MobiDB-lite"/>
    </source>
</evidence>
<evidence type="ECO:0000256" key="2">
    <source>
        <dbReference type="ARBA" id="ARBA00022692"/>
    </source>
</evidence>
<evidence type="ECO:0000256" key="1">
    <source>
        <dbReference type="ARBA" id="ARBA00004167"/>
    </source>
</evidence>
<evidence type="ECO:0000256" key="3">
    <source>
        <dbReference type="ARBA" id="ARBA00022989"/>
    </source>
</evidence>
<dbReference type="STRING" id="743788.S8EK37"/>
<feature type="compositionally biased region" description="Polar residues" evidence="5">
    <location>
        <begin position="822"/>
        <end position="836"/>
    </location>
</feature>
<dbReference type="Gene3D" id="2.60.120.260">
    <property type="entry name" value="Galactose-binding domain-like"/>
    <property type="match status" value="2"/>
</dbReference>
<feature type="compositionally biased region" description="Basic and acidic residues" evidence="5">
    <location>
        <begin position="447"/>
        <end position="459"/>
    </location>
</feature>
<dbReference type="OrthoDB" id="2576334at2759"/>